<reference evidence="3 4" key="1">
    <citation type="submission" date="2020-02" db="EMBL/GenBank/DDBJ databases">
        <title>Whole-genome analyses of novel actinobacteria.</title>
        <authorList>
            <person name="Sahin N."/>
            <person name="Gencbay T."/>
        </authorList>
    </citation>
    <scope>NUCLEOTIDE SEQUENCE [LARGE SCALE GENOMIC DNA]</scope>
    <source>
        <strain evidence="3 4">HC44</strain>
    </source>
</reference>
<dbReference type="Proteomes" id="UP000472335">
    <property type="component" value="Unassembled WGS sequence"/>
</dbReference>
<accession>A0A6G4VFZ3</accession>
<sequence length="168" mass="16602">MTSATFSRRQARIAAAAAGLAAALVLTACSGSGSDESTAGDETSSPETSAAATESADTGGSTAEADGVEGSWLATKGGKAVALVINDGQAGLFSTGGSVCNGTARETSGMQMIALKCTDGNEDRAEGMVDSVNSTTMKVTWEGFGEETYTRSEGGKLPSGLPTASLGS</sequence>
<evidence type="ECO:0000313" key="4">
    <source>
        <dbReference type="Proteomes" id="UP000472335"/>
    </source>
</evidence>
<comment type="caution">
    <text evidence="3">The sequence shown here is derived from an EMBL/GenBank/DDBJ whole genome shotgun (WGS) entry which is preliminary data.</text>
</comment>
<evidence type="ECO:0000256" key="1">
    <source>
        <dbReference type="SAM" id="MobiDB-lite"/>
    </source>
</evidence>
<feature type="compositionally biased region" description="Low complexity" evidence="1">
    <location>
        <begin position="41"/>
        <end position="63"/>
    </location>
</feature>
<organism evidence="3 4">
    <name type="scientific">Streptomyces scabichelini</name>
    <dbReference type="NCBI Taxonomy" id="2711217"/>
    <lineage>
        <taxon>Bacteria</taxon>
        <taxon>Bacillati</taxon>
        <taxon>Actinomycetota</taxon>
        <taxon>Actinomycetes</taxon>
        <taxon>Kitasatosporales</taxon>
        <taxon>Streptomycetaceae</taxon>
        <taxon>Streptomyces</taxon>
    </lineage>
</organism>
<proteinExistence type="predicted"/>
<evidence type="ECO:0000256" key="2">
    <source>
        <dbReference type="SAM" id="SignalP"/>
    </source>
</evidence>
<evidence type="ECO:0008006" key="5">
    <source>
        <dbReference type="Google" id="ProtNLM"/>
    </source>
</evidence>
<feature type="signal peptide" evidence="2">
    <location>
        <begin position="1"/>
        <end position="28"/>
    </location>
</feature>
<evidence type="ECO:0000313" key="3">
    <source>
        <dbReference type="EMBL" id="NGO13019.1"/>
    </source>
</evidence>
<protein>
    <recommendedName>
        <fullName evidence="5">Lipoprotein</fullName>
    </recommendedName>
</protein>
<dbReference type="RefSeq" id="WP_165266035.1">
    <property type="nucleotide sequence ID" value="NZ_JAAKZY010000166.1"/>
</dbReference>
<keyword evidence="4" id="KW-1185">Reference proteome</keyword>
<feature type="region of interest" description="Disordered" evidence="1">
    <location>
        <begin position="147"/>
        <end position="168"/>
    </location>
</feature>
<dbReference type="EMBL" id="JAAKZY010000166">
    <property type="protein sequence ID" value="NGO13019.1"/>
    <property type="molecule type" value="Genomic_DNA"/>
</dbReference>
<name>A0A6G4VFZ3_9ACTN</name>
<dbReference type="AlphaFoldDB" id="A0A6G4VFZ3"/>
<feature type="region of interest" description="Disordered" evidence="1">
    <location>
        <begin position="32"/>
        <end position="66"/>
    </location>
</feature>
<keyword evidence="2" id="KW-0732">Signal</keyword>
<feature type="chain" id="PRO_5038940323" description="Lipoprotein" evidence="2">
    <location>
        <begin position="29"/>
        <end position="168"/>
    </location>
</feature>
<gene>
    <name evidence="3" type="ORF">G5C60_36825</name>
</gene>